<proteinExistence type="predicted"/>
<evidence type="ECO:0000313" key="2">
    <source>
        <dbReference type="Proteomes" id="UP001055072"/>
    </source>
</evidence>
<sequence>MYPTHHLETPPPASRFRRPWSPEPFDPNPLGAPRNDRLPGVVHMQGQREPSDVSFEALDLADYARTLNRNDLRTREAIVFHPYDPYPPSPQPLLPLSSRDSLASTPPLSPSLSTSQSYSTRSPGRAHRGQHRLFSFPTPQHSVGSHSNYSSRENGVQGYDKNNILRTPPAEPDAEIDIAQFPRFTRHWYNSGPTHPMYGESPMDIDIFDPGYSPHKANPLSSASNAYVLPYLPYQASHSSRDVAAVPWGNSSAEGPSVDTEVKEERVRMLEREFGKDDKIEEGEGRLVGSVDLNGRLITEGPKKRAATRWLQVLFALLGGGSSIYAALIIKNPTPPPPSGKPPAYILYVLSVITFFLTSYMFLIYPLCCARRKRKALDTPFTQGPGGMMVLPVSGLQGDKRKKKGKEGKEGGDGVQVNLIVDPGMFAGNMRNEDEDEDLSDTESSAPGTYSSSGRTRRRQVRRNKRRSVFAGLALEAQWKQARKMLKWGMLVDVFMLFAWGAEFVYILIGRRCPAGAFNGWCDAYNVATAAACLLCLLFGLGIFFDIKDLHASNTSPRTRTLR</sequence>
<organism evidence="1 2">
    <name type="scientific">Irpex rosettiformis</name>
    <dbReference type="NCBI Taxonomy" id="378272"/>
    <lineage>
        <taxon>Eukaryota</taxon>
        <taxon>Fungi</taxon>
        <taxon>Dikarya</taxon>
        <taxon>Basidiomycota</taxon>
        <taxon>Agaricomycotina</taxon>
        <taxon>Agaricomycetes</taxon>
        <taxon>Polyporales</taxon>
        <taxon>Irpicaceae</taxon>
        <taxon>Irpex</taxon>
    </lineage>
</organism>
<protein>
    <submittedName>
        <fullName evidence="1">Uncharacterized protein</fullName>
    </submittedName>
</protein>
<name>A0ACB8UJV2_9APHY</name>
<comment type="caution">
    <text evidence="1">The sequence shown here is derived from an EMBL/GenBank/DDBJ whole genome shotgun (WGS) entry which is preliminary data.</text>
</comment>
<accession>A0ACB8UJV2</accession>
<keyword evidence="2" id="KW-1185">Reference proteome</keyword>
<dbReference type="EMBL" id="MU274901">
    <property type="protein sequence ID" value="KAI0093970.1"/>
    <property type="molecule type" value="Genomic_DNA"/>
</dbReference>
<reference evidence="1" key="1">
    <citation type="journal article" date="2021" name="Environ. Microbiol.">
        <title>Gene family expansions and transcriptome signatures uncover fungal adaptations to wood decay.</title>
        <authorList>
            <person name="Hage H."/>
            <person name="Miyauchi S."/>
            <person name="Viragh M."/>
            <person name="Drula E."/>
            <person name="Min B."/>
            <person name="Chaduli D."/>
            <person name="Navarro D."/>
            <person name="Favel A."/>
            <person name="Norest M."/>
            <person name="Lesage-Meessen L."/>
            <person name="Balint B."/>
            <person name="Merenyi Z."/>
            <person name="de Eugenio L."/>
            <person name="Morin E."/>
            <person name="Martinez A.T."/>
            <person name="Baldrian P."/>
            <person name="Stursova M."/>
            <person name="Martinez M.J."/>
            <person name="Novotny C."/>
            <person name="Magnuson J.K."/>
            <person name="Spatafora J.W."/>
            <person name="Maurice S."/>
            <person name="Pangilinan J."/>
            <person name="Andreopoulos W."/>
            <person name="LaButti K."/>
            <person name="Hundley H."/>
            <person name="Na H."/>
            <person name="Kuo A."/>
            <person name="Barry K."/>
            <person name="Lipzen A."/>
            <person name="Henrissat B."/>
            <person name="Riley R."/>
            <person name="Ahrendt S."/>
            <person name="Nagy L.G."/>
            <person name="Grigoriev I.V."/>
            <person name="Martin F."/>
            <person name="Rosso M.N."/>
        </authorList>
    </citation>
    <scope>NUCLEOTIDE SEQUENCE</scope>
    <source>
        <strain evidence="1">CBS 384.51</strain>
    </source>
</reference>
<evidence type="ECO:0000313" key="1">
    <source>
        <dbReference type="EMBL" id="KAI0093970.1"/>
    </source>
</evidence>
<dbReference type="Proteomes" id="UP001055072">
    <property type="component" value="Unassembled WGS sequence"/>
</dbReference>
<gene>
    <name evidence="1" type="ORF">BDY19DRAFT_989493</name>
</gene>